<dbReference type="InterPro" id="IPR046342">
    <property type="entry name" value="CBS_dom_sf"/>
</dbReference>
<name>A0A088E4A2_9CREN</name>
<dbReference type="Proteomes" id="UP000061362">
    <property type="component" value="Chromosome"/>
</dbReference>
<keyword evidence="2" id="KW-0129">CBS domain</keyword>
<dbReference type="EMBL" id="CP008822">
    <property type="protein sequence ID" value="AIM27126.1"/>
    <property type="molecule type" value="Genomic_DNA"/>
</dbReference>
<dbReference type="SMART" id="SM00116">
    <property type="entry name" value="CBS"/>
    <property type="match status" value="2"/>
</dbReference>
<feature type="domain" description="CBS" evidence="3">
    <location>
        <begin position="9"/>
        <end position="64"/>
    </location>
</feature>
<dbReference type="CDD" id="cd02205">
    <property type="entry name" value="CBS_pair_SF"/>
    <property type="match status" value="1"/>
</dbReference>
<organism evidence="4 10">
    <name type="scientific">Metallosphaera sedula</name>
    <dbReference type="NCBI Taxonomy" id="43687"/>
    <lineage>
        <taxon>Archaea</taxon>
        <taxon>Thermoproteota</taxon>
        <taxon>Thermoprotei</taxon>
        <taxon>Sulfolobales</taxon>
        <taxon>Sulfolobaceae</taxon>
        <taxon>Metallosphaera</taxon>
    </lineage>
</organism>
<dbReference type="OrthoDB" id="42807at2157"/>
<evidence type="ECO:0000256" key="1">
    <source>
        <dbReference type="ARBA" id="ARBA00022737"/>
    </source>
</evidence>
<dbReference type="OMA" id="IMVHADI"/>
<dbReference type="InterPro" id="IPR051462">
    <property type="entry name" value="CBS_domain-containing"/>
</dbReference>
<dbReference type="Proteomes" id="UP000062475">
    <property type="component" value="Chromosome"/>
</dbReference>
<dbReference type="InterPro" id="IPR000644">
    <property type="entry name" value="CBS_dom"/>
</dbReference>
<keyword evidence="1" id="KW-0677">Repeat</keyword>
<feature type="domain" description="CBS" evidence="3">
    <location>
        <begin position="70"/>
        <end position="125"/>
    </location>
</feature>
<dbReference type="SUPFAM" id="SSF54631">
    <property type="entry name" value="CBS-domain pair"/>
    <property type="match status" value="1"/>
</dbReference>
<protein>
    <submittedName>
        <fullName evidence="4">Putative signal-transduction protein with CBS domains</fullName>
    </submittedName>
</protein>
<dbReference type="Proteomes" id="UP000062398">
    <property type="component" value="Chromosome"/>
</dbReference>
<dbReference type="PROSITE" id="PS51371">
    <property type="entry name" value="CBS"/>
    <property type="match status" value="2"/>
</dbReference>
<evidence type="ECO:0000313" key="5">
    <source>
        <dbReference type="EMBL" id="AKV74033.1"/>
    </source>
</evidence>
<reference evidence="9 11" key="3">
    <citation type="submission" date="2015-07" db="EMBL/GenBank/DDBJ databases">
        <title>Physiological, transcriptional responses and genome re-sequencing of acid resistant extremely thermoacidophilic Metallosphaera sedula SARC-M1.</title>
        <authorList>
            <person name="Ai C."/>
            <person name="McCarthy S."/>
            <person name="Eckrich V."/>
            <person name="Rudrappa D."/>
            <person name="Qiu G."/>
            <person name="Blum P."/>
        </authorList>
    </citation>
    <scope>NUCLEOTIDE SEQUENCE [LARGE SCALE GENOMIC DNA]</scope>
    <source>
        <strain evidence="9 11">SARC-M1</strain>
    </source>
</reference>
<dbReference type="GeneID" id="97613944"/>
<dbReference type="AlphaFoldDB" id="A0A088E4A2"/>
<evidence type="ECO:0000313" key="10">
    <source>
        <dbReference type="Proteomes" id="UP000029084"/>
    </source>
</evidence>
<dbReference type="RefSeq" id="WP_012020927.1">
    <property type="nucleotide sequence ID" value="NZ_CP008822.1"/>
</dbReference>
<dbReference type="Pfam" id="PF00571">
    <property type="entry name" value="CBS"/>
    <property type="match status" value="2"/>
</dbReference>
<sequence>MSSEVSYVRITKPIMVKEVTLASNVLERMKRENKSIALVMGEKGVIGSLSRERIERALSTGHDVPVREIMSTNILTVTGNEDCLDLLSLIVKNKLDCVVVMRGKKVDGVITLHDVLYTIQKRALT</sequence>
<evidence type="ECO:0000313" key="13">
    <source>
        <dbReference type="Proteomes" id="UP000062398"/>
    </source>
</evidence>
<evidence type="ECO:0000259" key="3">
    <source>
        <dbReference type="PROSITE" id="PS51371"/>
    </source>
</evidence>
<evidence type="ECO:0000256" key="2">
    <source>
        <dbReference type="PROSITE-ProRule" id="PRU00703"/>
    </source>
</evidence>
<dbReference type="Proteomes" id="UP000056255">
    <property type="component" value="Chromosome"/>
</dbReference>
<dbReference type="Proteomes" id="UP000068832">
    <property type="component" value="Chromosome"/>
</dbReference>
<evidence type="ECO:0000313" key="11">
    <source>
        <dbReference type="Proteomes" id="UP000056255"/>
    </source>
</evidence>
<dbReference type="EMBL" id="CP012173">
    <property type="protein sequence ID" value="AKV76272.1"/>
    <property type="molecule type" value="Genomic_DNA"/>
</dbReference>
<reference evidence="4 10" key="1">
    <citation type="journal article" date="2014" name="J. Bacteriol.">
        <title>Role of an Archaeal PitA Transporter in the Copper and Arsenic Resistance of Metallosphaera sedula, an Extreme Thermoacidophile.</title>
        <authorList>
            <person name="McCarthy S."/>
            <person name="Ai C."/>
            <person name="Wheaton G."/>
            <person name="Tevatia R."/>
            <person name="Eckrich V."/>
            <person name="Kelly R."/>
            <person name="Blum P."/>
        </authorList>
    </citation>
    <scope>NUCLEOTIDE SEQUENCE [LARGE SCALE GENOMIC DNA]</scope>
    <source>
        <strain evidence="4 10">CuR1</strain>
    </source>
</reference>
<accession>A0A088E4A2</accession>
<dbReference type="PANTHER" id="PTHR48108">
    <property type="entry name" value="CBS DOMAIN-CONTAINING PROTEIN CBSX2, CHLOROPLASTIC"/>
    <property type="match status" value="1"/>
</dbReference>
<dbReference type="PATRIC" id="fig|43687.5.peg.1003"/>
<evidence type="ECO:0000313" key="4">
    <source>
        <dbReference type="EMBL" id="AIM27126.1"/>
    </source>
</evidence>
<dbReference type="EMBL" id="CP012175">
    <property type="protein sequence ID" value="AKV80769.1"/>
    <property type="molecule type" value="Genomic_DNA"/>
</dbReference>
<gene>
    <name evidence="4" type="ORF">HA72_0970</name>
    <name evidence="5" type="ORF">MsedA_0985</name>
    <name evidence="6" type="ORF">MsedB_0986</name>
    <name evidence="7" type="ORF">MsedC_0985</name>
    <name evidence="8" type="ORF">MsedD_0986</name>
    <name evidence="9" type="ORF">MsedE_0986</name>
</gene>
<evidence type="ECO:0000313" key="15">
    <source>
        <dbReference type="Proteomes" id="UP000068832"/>
    </source>
</evidence>
<dbReference type="PANTHER" id="PTHR48108:SF23">
    <property type="entry name" value="CBS DOMAIN-CONTAINING PROTEIN"/>
    <property type="match status" value="1"/>
</dbReference>
<dbReference type="EMBL" id="CP012174">
    <property type="protein sequence ID" value="AKV78524.1"/>
    <property type="molecule type" value="Genomic_DNA"/>
</dbReference>
<evidence type="ECO:0000313" key="9">
    <source>
        <dbReference type="EMBL" id="AKV83012.1"/>
    </source>
</evidence>
<evidence type="ECO:0000313" key="7">
    <source>
        <dbReference type="EMBL" id="AKV78524.1"/>
    </source>
</evidence>
<dbReference type="Gene3D" id="3.10.580.10">
    <property type="entry name" value="CBS-domain"/>
    <property type="match status" value="1"/>
</dbReference>
<evidence type="ECO:0000313" key="14">
    <source>
        <dbReference type="Proteomes" id="UP000062475"/>
    </source>
</evidence>
<dbReference type="EMBL" id="CP012172">
    <property type="protein sequence ID" value="AKV74033.1"/>
    <property type="molecule type" value="Genomic_DNA"/>
</dbReference>
<evidence type="ECO:0000313" key="6">
    <source>
        <dbReference type="EMBL" id="AKV76272.1"/>
    </source>
</evidence>
<evidence type="ECO:0000313" key="12">
    <source>
        <dbReference type="Proteomes" id="UP000061362"/>
    </source>
</evidence>
<reference evidence="12 13" key="2">
    <citation type="journal article" date="2015" name="Genome Announc.">
        <title>Complete Genome Sequences of Evolved Arsenate-Resistant Metallosphaera sedula Strains.</title>
        <authorList>
            <person name="Ai C."/>
            <person name="McCarthy S."/>
            <person name="Schackwitz W."/>
            <person name="Martin J."/>
            <person name="Lipzen A."/>
            <person name="Blum P."/>
        </authorList>
    </citation>
    <scope>NUCLEOTIDE SEQUENCE [LARGE SCALE GENOMIC DNA]</scope>
    <source>
        <strain evidence="7 13">ARS120-1</strain>
        <strain evidence="8 12">ARS120-2</strain>
        <strain evidence="5 15">ARS50-1</strain>
        <strain evidence="6 14">ARS50-2</strain>
    </source>
</reference>
<proteinExistence type="predicted"/>
<dbReference type="EMBL" id="CP012176">
    <property type="protein sequence ID" value="AKV83012.1"/>
    <property type="molecule type" value="Genomic_DNA"/>
</dbReference>
<evidence type="ECO:0000313" key="8">
    <source>
        <dbReference type="EMBL" id="AKV80769.1"/>
    </source>
</evidence>
<dbReference type="Proteomes" id="UP000029084">
    <property type="component" value="Chromosome"/>
</dbReference>